<dbReference type="PANTHER" id="PTHR21405:SF0">
    <property type="entry name" value="TETRATRICOPEPTIDE REPEAT PROTEIN 36"/>
    <property type="match status" value="1"/>
</dbReference>
<reference evidence="6" key="2">
    <citation type="submission" date="2021-01" db="UniProtKB">
        <authorList>
            <consortium name="EnsemblPlants"/>
        </authorList>
    </citation>
    <scope>IDENTIFICATION</scope>
</reference>
<dbReference type="InterPro" id="IPR038906">
    <property type="entry name" value="TTC36"/>
</dbReference>
<evidence type="ECO:0000313" key="7">
    <source>
        <dbReference type="Proteomes" id="UP000594261"/>
    </source>
</evidence>
<keyword evidence="5" id="KW-0732">Signal</keyword>
<dbReference type="AlphaFoldDB" id="A0A7N2LZ30"/>
<proteinExistence type="inferred from homology"/>
<dbReference type="PANTHER" id="PTHR21405">
    <property type="entry name" value="CDNA SEQUENCE BC021608"/>
    <property type="match status" value="1"/>
</dbReference>
<feature type="chain" id="PRO_5029520765" evidence="5">
    <location>
        <begin position="18"/>
        <end position="213"/>
    </location>
</feature>
<evidence type="ECO:0000256" key="4">
    <source>
        <dbReference type="PROSITE-ProRule" id="PRU00339"/>
    </source>
</evidence>
<dbReference type="InterPro" id="IPR011990">
    <property type="entry name" value="TPR-like_helical_dom_sf"/>
</dbReference>
<feature type="repeat" description="TPR" evidence="4">
    <location>
        <begin position="168"/>
        <end position="201"/>
    </location>
</feature>
<reference evidence="6 7" key="1">
    <citation type="journal article" date="2016" name="G3 (Bethesda)">
        <title>First Draft Assembly and Annotation of the Genome of a California Endemic Oak Quercus lobata Nee (Fagaceae).</title>
        <authorList>
            <person name="Sork V.L."/>
            <person name="Fitz-Gibbon S.T."/>
            <person name="Puiu D."/>
            <person name="Crepeau M."/>
            <person name="Gugger P.F."/>
            <person name="Sherman R."/>
            <person name="Stevens K."/>
            <person name="Langley C.H."/>
            <person name="Pellegrini M."/>
            <person name="Salzberg S.L."/>
        </authorList>
    </citation>
    <scope>NUCLEOTIDE SEQUENCE [LARGE SCALE GENOMIC DNA]</scope>
    <source>
        <strain evidence="6 7">cv. SW786</strain>
    </source>
</reference>
<dbReference type="GeneID" id="115950550"/>
<evidence type="ECO:0000313" key="6">
    <source>
        <dbReference type="EnsemblPlants" id="QL06p035918:mrna:CDS:1"/>
    </source>
</evidence>
<dbReference type="OMA" id="YEWKGMK"/>
<evidence type="ECO:0000256" key="1">
    <source>
        <dbReference type="ARBA" id="ARBA00006995"/>
    </source>
</evidence>
<dbReference type="Gramene" id="QL06p035918:mrna">
    <property type="protein sequence ID" value="QL06p035918:mrna:CDS:1"/>
    <property type="gene ID" value="QL06p035918"/>
</dbReference>
<sequence length="213" mass="23340">MATEIVIQLALLLLTLAMFVAVHKLPRQALNKLRTKNRAALHTNRHFVQGSHLLARARSTHHRAQSQAHAKSALIEAEKALSLSPKDPTPHLLKAHALHLMGHTASAIRSLDLALSPPRVRSLSESARGDALVTRAELKLAMNRKRRVDSAVDDLVEAVRLSGISDKATAFCLLGECYERKGMREEAREAFQEALRVEPGLVAARQGLSRSGP</sequence>
<dbReference type="SMART" id="SM00028">
    <property type="entry name" value="TPR"/>
    <property type="match status" value="1"/>
</dbReference>
<dbReference type="EnsemblPlants" id="QL06p035918:mrna">
    <property type="protein sequence ID" value="QL06p035918:mrna:CDS:1"/>
    <property type="gene ID" value="QL06p035918"/>
</dbReference>
<dbReference type="Pfam" id="PF07719">
    <property type="entry name" value="TPR_2"/>
    <property type="match status" value="1"/>
</dbReference>
<dbReference type="PROSITE" id="PS50293">
    <property type="entry name" value="TPR_REGION"/>
    <property type="match status" value="1"/>
</dbReference>
<dbReference type="Proteomes" id="UP000594261">
    <property type="component" value="Chromosome 6"/>
</dbReference>
<dbReference type="InterPro" id="IPR013105">
    <property type="entry name" value="TPR_2"/>
</dbReference>
<evidence type="ECO:0000256" key="2">
    <source>
        <dbReference type="ARBA" id="ARBA00022737"/>
    </source>
</evidence>
<dbReference type="InterPro" id="IPR019734">
    <property type="entry name" value="TPR_rpt"/>
</dbReference>
<keyword evidence="2" id="KW-0677">Repeat</keyword>
<gene>
    <name evidence="6" type="primary">LOC115950550</name>
</gene>
<dbReference type="EMBL" id="LRBV02000006">
    <property type="status" value="NOT_ANNOTATED_CDS"/>
    <property type="molecule type" value="Genomic_DNA"/>
</dbReference>
<dbReference type="SUPFAM" id="SSF48452">
    <property type="entry name" value="TPR-like"/>
    <property type="match status" value="1"/>
</dbReference>
<dbReference type="Gene3D" id="1.25.40.10">
    <property type="entry name" value="Tetratricopeptide repeat domain"/>
    <property type="match status" value="2"/>
</dbReference>
<evidence type="ECO:0000256" key="5">
    <source>
        <dbReference type="SAM" id="SignalP"/>
    </source>
</evidence>
<keyword evidence="7" id="KW-1185">Reference proteome</keyword>
<dbReference type="OrthoDB" id="1870799at2759"/>
<name>A0A7N2LZ30_QUELO</name>
<accession>A0A7N2LZ30</accession>
<comment type="similarity">
    <text evidence="1">Belongs to the TTC36 family.</text>
</comment>
<dbReference type="FunCoup" id="A0A7N2LZ30">
    <property type="interactions" value="756"/>
</dbReference>
<keyword evidence="3 4" id="KW-0802">TPR repeat</keyword>
<protein>
    <submittedName>
        <fullName evidence="6">Uncharacterized protein</fullName>
    </submittedName>
</protein>
<dbReference type="RefSeq" id="XP_030923599.1">
    <property type="nucleotide sequence ID" value="XM_031067739.1"/>
</dbReference>
<evidence type="ECO:0000256" key="3">
    <source>
        <dbReference type="ARBA" id="ARBA00022803"/>
    </source>
</evidence>
<feature type="signal peptide" evidence="5">
    <location>
        <begin position="1"/>
        <end position="17"/>
    </location>
</feature>
<dbReference type="KEGG" id="qlo:115950550"/>
<dbReference type="InParanoid" id="A0A7N2LZ30"/>
<organism evidence="6 7">
    <name type="scientific">Quercus lobata</name>
    <name type="common">Valley oak</name>
    <dbReference type="NCBI Taxonomy" id="97700"/>
    <lineage>
        <taxon>Eukaryota</taxon>
        <taxon>Viridiplantae</taxon>
        <taxon>Streptophyta</taxon>
        <taxon>Embryophyta</taxon>
        <taxon>Tracheophyta</taxon>
        <taxon>Spermatophyta</taxon>
        <taxon>Magnoliopsida</taxon>
        <taxon>eudicotyledons</taxon>
        <taxon>Gunneridae</taxon>
        <taxon>Pentapetalae</taxon>
        <taxon>rosids</taxon>
        <taxon>fabids</taxon>
        <taxon>Fagales</taxon>
        <taxon>Fagaceae</taxon>
        <taxon>Quercus</taxon>
    </lineage>
</organism>
<dbReference type="PROSITE" id="PS50005">
    <property type="entry name" value="TPR"/>
    <property type="match status" value="1"/>
</dbReference>